<name>A0A4P7W3B0_9BACT</name>
<feature type="signal peptide" evidence="1">
    <location>
        <begin position="1"/>
        <end position="20"/>
    </location>
</feature>
<keyword evidence="3" id="KW-1185">Reference proteome</keyword>
<reference evidence="3" key="1">
    <citation type="submission" date="2019-02" db="EMBL/GenBank/DDBJ databases">
        <title>Isolation and identification of novel species under the genus Muribaculum.</title>
        <authorList>
            <person name="Miyake S."/>
            <person name="Ding Y."/>
            <person name="Low A."/>
            <person name="Soh M."/>
            <person name="Seedorf H."/>
        </authorList>
    </citation>
    <scope>NUCLEOTIDE SEQUENCE [LARGE SCALE GENOMIC DNA]</scope>
    <source>
        <strain evidence="3">H5</strain>
    </source>
</reference>
<evidence type="ECO:0000313" key="2">
    <source>
        <dbReference type="EMBL" id="QCD42496.1"/>
    </source>
</evidence>
<gene>
    <name evidence="2" type="ORF">E7747_09525</name>
</gene>
<dbReference type="RefSeq" id="WP_136415611.1">
    <property type="nucleotide sequence ID" value="NZ_CAXHQF010000014.1"/>
</dbReference>
<sequence length="306" mass="32100">MKKFLLSMALCAACVTAASAQETFNYFDAADVDANGWLWFDSQAKIDKYVGWGSKYKIQLQTTTFEDSEGQYAEPTCDPEAIGWNEAGELGGEGAKVGAIILPGGSSTNGSDSPNGGGLLLQLPDCAEFDIFLSTETAPICVGLLGAKGNVEAIDCATIATYMKLAFINRPLSTKTQYQWDNIQDVSNQNTNLSLASATGEKVTALLRNNIKRNLYVQGIKVLTYTNESEGSAGISDVIADGGLNLTFDGETVNASADAAIEVYALSGARVAMGNGSSLALGHLATGAYVVKATADCGVATIKIIR</sequence>
<evidence type="ECO:0000313" key="3">
    <source>
        <dbReference type="Proteomes" id="UP000297149"/>
    </source>
</evidence>
<organism evidence="2 3">
    <name type="scientific">Duncaniella dubosii</name>
    <dbReference type="NCBI Taxonomy" id="2518971"/>
    <lineage>
        <taxon>Bacteria</taxon>
        <taxon>Pseudomonadati</taxon>
        <taxon>Bacteroidota</taxon>
        <taxon>Bacteroidia</taxon>
        <taxon>Bacteroidales</taxon>
        <taxon>Muribaculaceae</taxon>
        <taxon>Duncaniella</taxon>
    </lineage>
</organism>
<dbReference type="AlphaFoldDB" id="A0A4P7W3B0"/>
<accession>A0A4P7W3B0</accession>
<evidence type="ECO:0000256" key="1">
    <source>
        <dbReference type="SAM" id="SignalP"/>
    </source>
</evidence>
<protein>
    <submittedName>
        <fullName evidence="2">T9SS type A sorting domain-containing protein</fullName>
    </submittedName>
</protein>
<proteinExistence type="predicted"/>
<dbReference type="KEGG" id="ddb:E7747_09525"/>
<dbReference type="Proteomes" id="UP000297149">
    <property type="component" value="Chromosome"/>
</dbReference>
<feature type="chain" id="PRO_5020985876" evidence="1">
    <location>
        <begin position="21"/>
        <end position="306"/>
    </location>
</feature>
<keyword evidence="1" id="KW-0732">Signal</keyword>
<dbReference type="EMBL" id="CP039396">
    <property type="protein sequence ID" value="QCD42496.1"/>
    <property type="molecule type" value="Genomic_DNA"/>
</dbReference>